<keyword evidence="14" id="KW-1185">Reference proteome</keyword>
<feature type="domain" description="AB hydrolase-1" evidence="12">
    <location>
        <begin position="21"/>
        <end position="263"/>
    </location>
</feature>
<reference evidence="13 14" key="1">
    <citation type="submission" date="2013-11" db="EMBL/GenBank/DDBJ databases">
        <title>Genome sequencing of Stegodyphus mimosarum.</title>
        <authorList>
            <person name="Bechsgaard J."/>
        </authorList>
    </citation>
    <scope>NUCLEOTIDE SEQUENCE [LARGE SCALE GENOMIC DNA]</scope>
</reference>
<evidence type="ECO:0000256" key="11">
    <source>
        <dbReference type="ARBA" id="ARBA00048919"/>
    </source>
</evidence>
<comment type="catalytic activity">
    <reaction evidence="5">
        <text>a 1,2-diacyl-sn-glycerol + H2O = a 2-acylglycerol + a fatty acid + H(+)</text>
        <dbReference type="Rhea" id="RHEA:33275"/>
        <dbReference type="ChEBI" id="CHEBI:15377"/>
        <dbReference type="ChEBI" id="CHEBI:15378"/>
        <dbReference type="ChEBI" id="CHEBI:17389"/>
        <dbReference type="ChEBI" id="CHEBI:17815"/>
        <dbReference type="ChEBI" id="CHEBI:28868"/>
        <dbReference type="EC" id="3.1.1.116"/>
    </reaction>
</comment>
<keyword evidence="2 13" id="KW-0378">Hydrolase</keyword>
<dbReference type="SUPFAM" id="SSF53474">
    <property type="entry name" value="alpha/beta-Hydrolases"/>
    <property type="match status" value="1"/>
</dbReference>
<gene>
    <name evidence="13" type="ORF">X975_07255</name>
</gene>
<evidence type="ECO:0000256" key="2">
    <source>
        <dbReference type="ARBA" id="ARBA00022801"/>
    </source>
</evidence>
<dbReference type="InterPro" id="IPR029058">
    <property type="entry name" value="AB_hydrolase_fold"/>
</dbReference>
<evidence type="ECO:0000256" key="6">
    <source>
        <dbReference type="ARBA" id="ARBA00043742"/>
    </source>
</evidence>
<evidence type="ECO:0000259" key="12">
    <source>
        <dbReference type="Pfam" id="PF00561"/>
    </source>
</evidence>
<dbReference type="Proteomes" id="UP000054359">
    <property type="component" value="Unassembled WGS sequence"/>
</dbReference>
<dbReference type="GO" id="GO:0016787">
    <property type="term" value="F:hydrolase activity"/>
    <property type="evidence" value="ECO:0007669"/>
    <property type="project" value="UniProtKB-KW"/>
</dbReference>
<dbReference type="OMA" id="HEILFIR"/>
<evidence type="ECO:0000256" key="3">
    <source>
        <dbReference type="ARBA" id="ARBA00026104"/>
    </source>
</evidence>
<evidence type="ECO:0000256" key="1">
    <source>
        <dbReference type="ARBA" id="ARBA00008645"/>
    </source>
</evidence>
<comment type="catalytic activity">
    <reaction evidence="9">
        <text>1,2-didecanoylglycerol + H2O = decanoylglycerol + decanoate + H(+)</text>
        <dbReference type="Rhea" id="RHEA:48596"/>
        <dbReference type="ChEBI" id="CHEBI:11152"/>
        <dbReference type="ChEBI" id="CHEBI:15377"/>
        <dbReference type="ChEBI" id="CHEBI:15378"/>
        <dbReference type="ChEBI" id="CHEBI:27689"/>
        <dbReference type="ChEBI" id="CHEBI:90605"/>
    </reaction>
</comment>
<comment type="similarity">
    <text evidence="1">Belongs to the AB hydrolase superfamily.</text>
</comment>
<feature type="non-terminal residue" evidence="13">
    <location>
        <position position="279"/>
    </location>
</feature>
<evidence type="ECO:0000256" key="8">
    <source>
        <dbReference type="ARBA" id="ARBA00048283"/>
    </source>
</evidence>
<evidence type="ECO:0000313" key="14">
    <source>
        <dbReference type="Proteomes" id="UP000054359"/>
    </source>
</evidence>
<sequence length="279" mass="32480">MELISLAYDVYVPNDMEENANPIILLHGLFWNKYMYRDLGKAICNETKRKVYCLDLRNHGESASSEECDSYLMAEDVKMFLRDHNLEKVVFITHSFSSTIAYLIALDIPHAIEKMVVIDHPPFTDHTKKNFEENVYPQFAAQSRFLKTLDPHMTLAQAKQKILDLAKMGTKSQKFFLTKVAYDLDKKNGKFQWKTDHQFLIDRYREGGFWSTPRGSSDHEILFIRSKDSPRLTDTKFEAVLKHNPNAKLVDFEDTTHLLMFEKAEEFVKTVSQFLAGKH</sequence>
<comment type="catalytic activity">
    <reaction evidence="6">
        <text>a 1,3-diacyl-sn-glycerol + H2O = a 1-acyl-sn-glycerol + a fatty acid + H(+)</text>
        <dbReference type="Rhea" id="RHEA:38503"/>
        <dbReference type="ChEBI" id="CHEBI:15377"/>
        <dbReference type="ChEBI" id="CHEBI:15378"/>
        <dbReference type="ChEBI" id="CHEBI:28868"/>
        <dbReference type="ChEBI" id="CHEBI:64683"/>
        <dbReference type="ChEBI" id="CHEBI:77272"/>
    </reaction>
</comment>
<organism evidence="13 14">
    <name type="scientific">Stegodyphus mimosarum</name>
    <name type="common">African social velvet spider</name>
    <dbReference type="NCBI Taxonomy" id="407821"/>
    <lineage>
        <taxon>Eukaryota</taxon>
        <taxon>Metazoa</taxon>
        <taxon>Ecdysozoa</taxon>
        <taxon>Arthropoda</taxon>
        <taxon>Chelicerata</taxon>
        <taxon>Arachnida</taxon>
        <taxon>Araneae</taxon>
        <taxon>Araneomorphae</taxon>
        <taxon>Entelegynae</taxon>
        <taxon>Eresoidea</taxon>
        <taxon>Eresidae</taxon>
        <taxon>Stegodyphus</taxon>
    </lineage>
</organism>
<comment type="catalytic activity">
    <reaction evidence="11">
        <text>1-octadecanoyl-2-(5Z,8Z,11Z,14Z-eicosatetraenoyl)-sn-glycerol + H2O = 2-(5Z,8Z,11Z,14Z-eicosatetraenoyl)-glycerol + octadecanoate + H(+)</text>
        <dbReference type="Rhea" id="RHEA:38507"/>
        <dbReference type="ChEBI" id="CHEBI:15377"/>
        <dbReference type="ChEBI" id="CHEBI:15378"/>
        <dbReference type="ChEBI" id="CHEBI:25629"/>
        <dbReference type="ChEBI" id="CHEBI:52392"/>
        <dbReference type="ChEBI" id="CHEBI:75728"/>
    </reaction>
</comment>
<evidence type="ECO:0000313" key="13">
    <source>
        <dbReference type="EMBL" id="KFM70271.1"/>
    </source>
</evidence>
<evidence type="ECO:0000256" key="5">
    <source>
        <dbReference type="ARBA" id="ARBA00043667"/>
    </source>
</evidence>
<comment type="catalytic activity">
    <reaction evidence="8">
        <text>1-octadecanoyl-2-(4Z,7Z,10Z,13Z,16Z,19Z-docosahexaenoyl)-sn-glycerol + H2O = 2-(4Z,7Z,10Z,13Z,16Z,19Z-docosahexaenoyl)-glycerol + octadecanoate + H(+)</text>
        <dbReference type="Rhea" id="RHEA:77107"/>
        <dbReference type="ChEBI" id="CHEBI:15377"/>
        <dbReference type="ChEBI" id="CHEBI:15378"/>
        <dbReference type="ChEBI" id="CHEBI:25629"/>
        <dbReference type="ChEBI" id="CHEBI:77129"/>
        <dbReference type="ChEBI" id="CHEBI:186738"/>
    </reaction>
</comment>
<evidence type="ECO:0000256" key="10">
    <source>
        <dbReference type="ARBA" id="ARBA00048513"/>
    </source>
</evidence>
<dbReference type="PANTHER" id="PTHR46118">
    <property type="entry name" value="PROTEIN ABHD11"/>
    <property type="match status" value="1"/>
</dbReference>
<comment type="catalytic activity">
    <reaction evidence="10">
        <text>1-octadecanoyl-2-(9Z-octadecenoyl)-sn-glycerol + H2O = 2-(9Z-octadecenoyl)-glycerol + octadecanoate + H(+)</text>
        <dbReference type="Rhea" id="RHEA:77103"/>
        <dbReference type="ChEBI" id="CHEBI:15377"/>
        <dbReference type="ChEBI" id="CHEBI:15378"/>
        <dbReference type="ChEBI" id="CHEBI:25629"/>
        <dbReference type="ChEBI" id="CHEBI:73990"/>
        <dbReference type="ChEBI" id="CHEBI:75468"/>
    </reaction>
</comment>
<dbReference type="EMBL" id="KK117367">
    <property type="protein sequence ID" value="KFM70271.1"/>
    <property type="molecule type" value="Genomic_DNA"/>
</dbReference>
<evidence type="ECO:0000256" key="9">
    <source>
        <dbReference type="ARBA" id="ARBA00048504"/>
    </source>
</evidence>
<proteinExistence type="inferred from homology"/>
<name>A0A087TYT2_STEMI</name>
<dbReference type="OrthoDB" id="8119704at2759"/>
<dbReference type="EC" id="3.1.1.116" evidence="3"/>
<evidence type="ECO:0000256" key="4">
    <source>
        <dbReference type="ARBA" id="ARBA00042703"/>
    </source>
</evidence>
<dbReference type="Pfam" id="PF00561">
    <property type="entry name" value="Abhydrolase_1"/>
    <property type="match status" value="1"/>
</dbReference>
<dbReference type="Gene3D" id="3.40.50.1820">
    <property type="entry name" value="alpha/beta hydrolase"/>
    <property type="match status" value="1"/>
</dbReference>
<dbReference type="InterPro" id="IPR000073">
    <property type="entry name" value="AB_hydrolase_1"/>
</dbReference>
<protein>
    <recommendedName>
        <fullName evidence="7">sn-1-specific diacylglycerol lipase ABHD11</fullName>
        <ecNumber evidence="3">3.1.1.116</ecNumber>
    </recommendedName>
    <alternativeName>
        <fullName evidence="4">Alpha/beta hydrolase domain-containing protein 11</fullName>
    </alternativeName>
</protein>
<dbReference type="AlphaFoldDB" id="A0A087TYT2"/>
<accession>A0A087TYT2</accession>
<dbReference type="PANTHER" id="PTHR46118:SF4">
    <property type="entry name" value="PROTEIN ABHD11"/>
    <property type="match status" value="1"/>
</dbReference>
<evidence type="ECO:0000256" key="7">
    <source>
        <dbReference type="ARBA" id="ARBA00044064"/>
    </source>
</evidence>
<dbReference type="STRING" id="407821.A0A087TYT2"/>